<dbReference type="AlphaFoldDB" id="A0A090DYI5"/>
<evidence type="ECO:0000313" key="3">
    <source>
        <dbReference type="Proteomes" id="UP000045285"/>
    </source>
</evidence>
<reference evidence="3" key="1">
    <citation type="submission" date="2014-08" db="EMBL/GenBank/DDBJ databases">
        <authorList>
            <person name="Moulin L."/>
        </authorList>
    </citation>
    <scope>NUCLEOTIDE SEQUENCE [LARGE SCALE GENOMIC DNA]</scope>
</reference>
<dbReference type="Proteomes" id="UP000045285">
    <property type="component" value="Unassembled WGS sequence"/>
</dbReference>
<keyword evidence="3" id="KW-1185">Reference proteome</keyword>
<accession>A0A090DYI5</accession>
<evidence type="ECO:0000256" key="1">
    <source>
        <dbReference type="SAM" id="MobiDB-lite"/>
    </source>
</evidence>
<sequence length="58" mass="6310">MTNSMKSTASTVMSSPTDTGNELPHQQARIASRTPWFAYGPASPISGRSAWHRCLLFA</sequence>
<evidence type="ECO:0000313" key="2">
    <source>
        <dbReference type="EMBL" id="CDX22156.1"/>
    </source>
</evidence>
<gene>
    <name evidence="2" type="ORF">MPL3356_390175</name>
</gene>
<proteinExistence type="predicted"/>
<feature type="compositionally biased region" description="Polar residues" evidence="1">
    <location>
        <begin position="1"/>
        <end position="20"/>
    </location>
</feature>
<feature type="region of interest" description="Disordered" evidence="1">
    <location>
        <begin position="1"/>
        <end position="27"/>
    </location>
</feature>
<protein>
    <submittedName>
        <fullName evidence="2">Uncharacterized protein</fullName>
    </submittedName>
</protein>
<dbReference type="EMBL" id="CCMZ01000033">
    <property type="protein sequence ID" value="CDX22156.1"/>
    <property type="molecule type" value="Genomic_DNA"/>
</dbReference>
<name>A0A090DYI5_MESPL</name>
<organism evidence="2 3">
    <name type="scientific">Mesorhizobium plurifarium</name>
    <dbReference type="NCBI Taxonomy" id="69974"/>
    <lineage>
        <taxon>Bacteria</taxon>
        <taxon>Pseudomonadati</taxon>
        <taxon>Pseudomonadota</taxon>
        <taxon>Alphaproteobacteria</taxon>
        <taxon>Hyphomicrobiales</taxon>
        <taxon>Phyllobacteriaceae</taxon>
        <taxon>Mesorhizobium</taxon>
    </lineage>
</organism>